<reference evidence="2" key="1">
    <citation type="submission" date="2016-10" db="EMBL/GenBank/DDBJ databases">
        <authorList>
            <person name="Varghese N."/>
            <person name="Submissions S."/>
        </authorList>
    </citation>
    <scope>NUCLEOTIDE SEQUENCE [LARGE SCALE GENOMIC DNA]</scope>
    <source>
        <strain evidence="2">DSM 19181</strain>
    </source>
</reference>
<gene>
    <name evidence="1" type="ORF">SAMN04488098_100827</name>
</gene>
<name>A0A1G8XZQ0_9LACT</name>
<evidence type="ECO:0008006" key="3">
    <source>
        <dbReference type="Google" id="ProtNLM"/>
    </source>
</evidence>
<evidence type="ECO:0000313" key="1">
    <source>
        <dbReference type="EMBL" id="SDJ95996.1"/>
    </source>
</evidence>
<dbReference type="OrthoDB" id="1644322at2"/>
<dbReference type="Proteomes" id="UP000199433">
    <property type="component" value="Unassembled WGS sequence"/>
</dbReference>
<dbReference type="STRING" id="426701.SAMN04488098_100827"/>
<dbReference type="EMBL" id="FNFK01000008">
    <property type="protein sequence ID" value="SDJ95996.1"/>
    <property type="molecule type" value="Genomic_DNA"/>
</dbReference>
<protein>
    <recommendedName>
        <fullName evidence="3">YolD-like protein</fullName>
    </recommendedName>
</protein>
<sequence length="139" mass="16101">MQEDVIKLSPDALGYKDRGKMKWMGMMLSDHAEALKKQKKASQSAVIVPKEKQTLEDISASLYKSYTSKKPLAIQIDMIKDGNYLPDTEGLVKGFRGSVVFIERRDRSIRQIRLEEIRHISWIDAASWFEKYQRQSVSY</sequence>
<keyword evidence="2" id="KW-1185">Reference proteome</keyword>
<evidence type="ECO:0000313" key="2">
    <source>
        <dbReference type="Proteomes" id="UP000199433"/>
    </source>
</evidence>
<organism evidence="1 2">
    <name type="scientific">Alkalibacterium thalassium</name>
    <dbReference type="NCBI Taxonomy" id="426701"/>
    <lineage>
        <taxon>Bacteria</taxon>
        <taxon>Bacillati</taxon>
        <taxon>Bacillota</taxon>
        <taxon>Bacilli</taxon>
        <taxon>Lactobacillales</taxon>
        <taxon>Carnobacteriaceae</taxon>
        <taxon>Alkalibacterium</taxon>
    </lineage>
</organism>
<accession>A0A1G8XZQ0</accession>
<dbReference type="AlphaFoldDB" id="A0A1G8XZQ0"/>
<dbReference type="RefSeq" id="WP_091265467.1">
    <property type="nucleotide sequence ID" value="NZ_FNFK01000008.1"/>
</dbReference>
<proteinExistence type="predicted"/>